<name>A0A8K0DBN7_IGNLU</name>
<keyword evidence="2" id="KW-1185">Reference proteome</keyword>
<dbReference type="Proteomes" id="UP000801492">
    <property type="component" value="Unassembled WGS sequence"/>
</dbReference>
<dbReference type="AlphaFoldDB" id="A0A8K0DBN7"/>
<proteinExistence type="predicted"/>
<organism evidence="1 2">
    <name type="scientific">Ignelater luminosus</name>
    <name type="common">Cucubano</name>
    <name type="synonym">Pyrophorus luminosus</name>
    <dbReference type="NCBI Taxonomy" id="2038154"/>
    <lineage>
        <taxon>Eukaryota</taxon>
        <taxon>Metazoa</taxon>
        <taxon>Ecdysozoa</taxon>
        <taxon>Arthropoda</taxon>
        <taxon>Hexapoda</taxon>
        <taxon>Insecta</taxon>
        <taxon>Pterygota</taxon>
        <taxon>Neoptera</taxon>
        <taxon>Endopterygota</taxon>
        <taxon>Coleoptera</taxon>
        <taxon>Polyphaga</taxon>
        <taxon>Elateriformia</taxon>
        <taxon>Elateroidea</taxon>
        <taxon>Elateridae</taxon>
        <taxon>Agrypninae</taxon>
        <taxon>Pyrophorini</taxon>
        <taxon>Ignelater</taxon>
    </lineage>
</organism>
<gene>
    <name evidence="1" type="ORF">ILUMI_05940</name>
</gene>
<evidence type="ECO:0000313" key="2">
    <source>
        <dbReference type="Proteomes" id="UP000801492"/>
    </source>
</evidence>
<comment type="caution">
    <text evidence="1">The sequence shown here is derived from an EMBL/GenBank/DDBJ whole genome shotgun (WGS) entry which is preliminary data.</text>
</comment>
<accession>A0A8K0DBN7</accession>
<reference evidence="1" key="1">
    <citation type="submission" date="2019-08" db="EMBL/GenBank/DDBJ databases">
        <title>The genome of the North American firefly Photinus pyralis.</title>
        <authorList>
            <consortium name="Photinus pyralis genome working group"/>
            <person name="Fallon T.R."/>
            <person name="Sander Lower S.E."/>
            <person name="Weng J.-K."/>
        </authorList>
    </citation>
    <scope>NUCLEOTIDE SEQUENCE</scope>
    <source>
        <strain evidence="1">TRF0915ILg1</strain>
        <tissue evidence="1">Whole body</tissue>
    </source>
</reference>
<dbReference type="OrthoDB" id="6596666at2759"/>
<sequence>MGDSTRLWRILNDLFGMKKAEDKTVMFKELVDDSQEIAQKLNAYYVDSKEEYNVMGDILDWLSSYLSYRQQCVKYSSVKSDLVLVEHGVPPGNNFVKLKEVMHNLKEDPASVTKVKTLLSETAIVKELVFIKSYIEFLSDVTEALKTRGMTIKDQLGKLSFVEEKLKIVPGKEERVFRQKFENDLETIPD</sequence>
<protein>
    <submittedName>
        <fullName evidence="1">Uncharacterized protein</fullName>
    </submittedName>
</protein>
<evidence type="ECO:0000313" key="1">
    <source>
        <dbReference type="EMBL" id="KAF2900243.1"/>
    </source>
</evidence>
<dbReference type="EMBL" id="VTPC01002320">
    <property type="protein sequence ID" value="KAF2900243.1"/>
    <property type="molecule type" value="Genomic_DNA"/>
</dbReference>